<evidence type="ECO:0000256" key="7">
    <source>
        <dbReference type="HAMAP-Rule" id="MF_00484"/>
    </source>
</evidence>
<dbReference type="EC" id="2.4.1.21" evidence="7"/>
<evidence type="ECO:0000313" key="10">
    <source>
        <dbReference type="EMBL" id="KRL51961.1"/>
    </source>
</evidence>
<dbReference type="PANTHER" id="PTHR45825:SF11">
    <property type="entry name" value="ALPHA AMYLASE DOMAIN-CONTAINING PROTEIN"/>
    <property type="match status" value="1"/>
</dbReference>
<comment type="caution">
    <text evidence="10">The sequence shown here is derived from an EMBL/GenBank/DDBJ whole genome shotgun (WGS) entry which is preliminary data.</text>
</comment>
<dbReference type="GO" id="GO:0004373">
    <property type="term" value="F:alpha-1,4-glucan glucosyltransferase (UDP-glucose donor) activity"/>
    <property type="evidence" value="ECO:0007669"/>
    <property type="project" value="InterPro"/>
</dbReference>
<dbReference type="GO" id="GO:0005978">
    <property type="term" value="P:glycogen biosynthetic process"/>
    <property type="evidence" value="ECO:0007669"/>
    <property type="project" value="UniProtKB-UniRule"/>
</dbReference>
<evidence type="ECO:0000256" key="5">
    <source>
        <dbReference type="ARBA" id="ARBA00022679"/>
    </source>
</evidence>
<evidence type="ECO:0000259" key="8">
    <source>
        <dbReference type="Pfam" id="PF00534"/>
    </source>
</evidence>
<evidence type="ECO:0000256" key="2">
    <source>
        <dbReference type="ARBA" id="ARBA00002764"/>
    </source>
</evidence>
<evidence type="ECO:0000313" key="11">
    <source>
        <dbReference type="Proteomes" id="UP000051790"/>
    </source>
</evidence>
<keyword evidence="11" id="KW-1185">Reference proteome</keyword>
<proteinExistence type="inferred from homology"/>
<dbReference type="NCBIfam" id="TIGR02095">
    <property type="entry name" value="glgA"/>
    <property type="match status" value="1"/>
</dbReference>
<reference evidence="10 11" key="1">
    <citation type="journal article" date="2015" name="Genome Announc.">
        <title>Expanding the biotechnology potential of lactobacilli through comparative genomics of 213 strains and associated genera.</title>
        <authorList>
            <person name="Sun Z."/>
            <person name="Harris H.M."/>
            <person name="McCann A."/>
            <person name="Guo C."/>
            <person name="Argimon S."/>
            <person name="Zhang W."/>
            <person name="Yang X."/>
            <person name="Jeffery I.B."/>
            <person name="Cooney J.C."/>
            <person name="Kagawa T.F."/>
            <person name="Liu W."/>
            <person name="Song Y."/>
            <person name="Salvetti E."/>
            <person name="Wrobel A."/>
            <person name="Rasinkangas P."/>
            <person name="Parkhill J."/>
            <person name="Rea M.C."/>
            <person name="O'Sullivan O."/>
            <person name="Ritari J."/>
            <person name="Douillard F.P."/>
            <person name="Paul Ross R."/>
            <person name="Yang R."/>
            <person name="Briner A.E."/>
            <person name="Felis G.E."/>
            <person name="de Vos W.M."/>
            <person name="Barrangou R."/>
            <person name="Klaenhammer T.R."/>
            <person name="Caufield P.W."/>
            <person name="Cui Y."/>
            <person name="Zhang H."/>
            <person name="O'Toole P.W."/>
        </authorList>
    </citation>
    <scope>NUCLEOTIDE SEQUENCE [LARGE SCALE GENOMIC DNA]</scope>
    <source>
        <strain evidence="10 11">DSM 13343</strain>
    </source>
</reference>
<feature type="binding site" evidence="7">
    <location>
        <position position="16"/>
    </location>
    <ligand>
        <name>ADP-alpha-D-glucose</name>
        <dbReference type="ChEBI" id="CHEBI:57498"/>
    </ligand>
</feature>
<dbReference type="Proteomes" id="UP000051790">
    <property type="component" value="Unassembled WGS sequence"/>
</dbReference>
<evidence type="ECO:0000256" key="4">
    <source>
        <dbReference type="ARBA" id="ARBA00022676"/>
    </source>
</evidence>
<dbReference type="OrthoDB" id="9808590at2"/>
<keyword evidence="4 7" id="KW-0328">Glycosyltransferase</keyword>
<evidence type="ECO:0000256" key="6">
    <source>
        <dbReference type="ARBA" id="ARBA00023056"/>
    </source>
</evidence>
<dbReference type="NCBIfam" id="NF001898">
    <property type="entry name" value="PRK00654.1-1"/>
    <property type="match status" value="1"/>
</dbReference>
<name>A0A0R1R5G7_9LACO</name>
<comment type="catalytic activity">
    <reaction evidence="1 7">
        <text>[(1-&gt;4)-alpha-D-glucosyl](n) + ADP-alpha-D-glucose = [(1-&gt;4)-alpha-D-glucosyl](n+1) + ADP + H(+)</text>
        <dbReference type="Rhea" id="RHEA:18189"/>
        <dbReference type="Rhea" id="RHEA-COMP:9584"/>
        <dbReference type="Rhea" id="RHEA-COMP:9587"/>
        <dbReference type="ChEBI" id="CHEBI:15378"/>
        <dbReference type="ChEBI" id="CHEBI:15444"/>
        <dbReference type="ChEBI" id="CHEBI:57498"/>
        <dbReference type="ChEBI" id="CHEBI:456216"/>
        <dbReference type="EC" id="2.4.1.21"/>
    </reaction>
</comment>
<dbReference type="PATRIC" id="fig|1423769.4.peg.3111"/>
<comment type="similarity">
    <text evidence="3 7">Belongs to the glycosyltransferase 1 family. Bacterial/plant glycogen synthase subfamily.</text>
</comment>
<dbReference type="CDD" id="cd03791">
    <property type="entry name" value="GT5_Glycogen_synthase_DULL1-like"/>
    <property type="match status" value="1"/>
</dbReference>
<comment type="pathway">
    <text evidence="7">Glycan biosynthesis; glycogen biosynthesis.</text>
</comment>
<accession>A0A0R1R5G7</accession>
<dbReference type="Pfam" id="PF08323">
    <property type="entry name" value="Glyco_transf_5"/>
    <property type="match status" value="1"/>
</dbReference>
<dbReference type="SUPFAM" id="SSF53756">
    <property type="entry name" value="UDP-Glycosyltransferase/glycogen phosphorylase"/>
    <property type="match status" value="1"/>
</dbReference>
<evidence type="ECO:0000256" key="3">
    <source>
        <dbReference type="ARBA" id="ARBA00010281"/>
    </source>
</evidence>
<dbReference type="InterPro" id="IPR011835">
    <property type="entry name" value="GS/SS"/>
</dbReference>
<dbReference type="AlphaFoldDB" id="A0A0R1R5G7"/>
<comment type="function">
    <text evidence="2 7">Synthesizes alpha-1,4-glucan chains using ADP-glucose.</text>
</comment>
<sequence>MLKVLFAAAEGVPFYKTGGLGDVAYALPQALKQAGVDIRVVLPLYSRLFPDAYREQLRPLARFSLKFGQQEKYVGVLTLKLNDVTYYFIDNEEFFGRDVLYGEWDDGGRFGFFQMAIIEMLQVIDFIPDILHVNDWHTAFIPVLLADKYQWINALSGIKTQLTIHNLQFQGWFPQSILDDVFGIGRQFANDDGFIQDGSVNYLKGGINFANLVTTVSPSYAGEIQTPAFGEHLDGTLRKQNWKLRGILNGIDTTLYDPQTDKHLYANYSADDLAGKAQDKLALQQEFGLPQTDVPLFGVVSRLTRQKGMDLLVDALNQILPGTDMQIVILGTGDGDLERHFDDLHARYAGKVATYIGFDVALAQRIYGGVDFFVMPSAFEPSGLAQMMAMRYGALPIVHETGGLRDSVIAYDATTGDGDGFSFWEYTTGVLAETLRRAAEVYTQTPDEFAHLQQTAMAKDFDWVHAAQDYLQGYQNLLN</sequence>
<keyword evidence="5 7" id="KW-0808">Transferase</keyword>
<dbReference type="HAMAP" id="MF_00484">
    <property type="entry name" value="Glycogen_synth"/>
    <property type="match status" value="1"/>
</dbReference>
<dbReference type="UniPathway" id="UPA00164"/>
<dbReference type="GO" id="GO:0009011">
    <property type="term" value="F:alpha-1,4-glucan glucosyltransferase (ADP-glucose donor) activity"/>
    <property type="evidence" value="ECO:0007669"/>
    <property type="project" value="UniProtKB-UniRule"/>
</dbReference>
<protein>
    <recommendedName>
        <fullName evidence="7">Glycogen synthase</fullName>
        <ecNumber evidence="7">2.4.1.21</ecNumber>
    </recommendedName>
    <alternativeName>
        <fullName evidence="7">Starch [bacterial glycogen] synthase</fullName>
    </alternativeName>
</protein>
<keyword evidence="6 7" id="KW-0320">Glycogen biosynthesis</keyword>
<feature type="domain" description="Starch synthase catalytic" evidence="9">
    <location>
        <begin position="3"/>
        <end position="239"/>
    </location>
</feature>
<dbReference type="PANTHER" id="PTHR45825">
    <property type="entry name" value="GRANULE-BOUND STARCH SYNTHASE 1, CHLOROPLASTIC/AMYLOPLASTIC"/>
    <property type="match status" value="1"/>
</dbReference>
<dbReference type="Gene3D" id="3.40.50.2000">
    <property type="entry name" value="Glycogen Phosphorylase B"/>
    <property type="match status" value="2"/>
</dbReference>
<evidence type="ECO:0000256" key="1">
    <source>
        <dbReference type="ARBA" id="ARBA00001478"/>
    </source>
</evidence>
<dbReference type="EMBL" id="AZEU01000054">
    <property type="protein sequence ID" value="KRL51961.1"/>
    <property type="molecule type" value="Genomic_DNA"/>
</dbReference>
<dbReference type="InterPro" id="IPR001296">
    <property type="entry name" value="Glyco_trans_1"/>
</dbReference>
<evidence type="ECO:0000259" key="9">
    <source>
        <dbReference type="Pfam" id="PF08323"/>
    </source>
</evidence>
<dbReference type="Pfam" id="PF00534">
    <property type="entry name" value="Glycos_transf_1"/>
    <property type="match status" value="1"/>
</dbReference>
<dbReference type="RefSeq" id="WP_054718643.1">
    <property type="nucleotide sequence ID" value="NZ_AZEU01000054.1"/>
</dbReference>
<gene>
    <name evidence="7" type="primary">glgA</name>
    <name evidence="10" type="ORF">FD01_GL002885</name>
</gene>
<dbReference type="InterPro" id="IPR013534">
    <property type="entry name" value="Starch_synth_cat_dom"/>
</dbReference>
<feature type="domain" description="Glycosyl transferase family 1" evidence="8">
    <location>
        <begin position="291"/>
        <end position="436"/>
    </location>
</feature>
<organism evidence="10 11">
    <name type="scientific">Lacticaseibacillus manihotivorans DSM 13343 = JCM 12514</name>
    <dbReference type="NCBI Taxonomy" id="1423769"/>
    <lineage>
        <taxon>Bacteria</taxon>
        <taxon>Bacillati</taxon>
        <taxon>Bacillota</taxon>
        <taxon>Bacilli</taxon>
        <taxon>Lactobacillales</taxon>
        <taxon>Lactobacillaceae</taxon>
        <taxon>Lacticaseibacillus</taxon>
    </lineage>
</organism>